<comment type="caution">
    <text evidence="2">The sequence shown here is derived from an EMBL/GenBank/DDBJ whole genome shotgun (WGS) entry which is preliminary data.</text>
</comment>
<feature type="compositionally biased region" description="Acidic residues" evidence="1">
    <location>
        <begin position="174"/>
        <end position="191"/>
    </location>
</feature>
<organism evidence="2">
    <name type="scientific">Tanacetum cinerariifolium</name>
    <name type="common">Dalmatian daisy</name>
    <name type="synonym">Chrysanthemum cinerariifolium</name>
    <dbReference type="NCBI Taxonomy" id="118510"/>
    <lineage>
        <taxon>Eukaryota</taxon>
        <taxon>Viridiplantae</taxon>
        <taxon>Streptophyta</taxon>
        <taxon>Embryophyta</taxon>
        <taxon>Tracheophyta</taxon>
        <taxon>Spermatophyta</taxon>
        <taxon>Magnoliopsida</taxon>
        <taxon>eudicotyledons</taxon>
        <taxon>Gunneridae</taxon>
        <taxon>Pentapetalae</taxon>
        <taxon>asterids</taxon>
        <taxon>campanulids</taxon>
        <taxon>Asterales</taxon>
        <taxon>Asteraceae</taxon>
        <taxon>Asteroideae</taxon>
        <taxon>Anthemideae</taxon>
        <taxon>Anthemidinae</taxon>
        <taxon>Tanacetum</taxon>
    </lineage>
</organism>
<reference evidence="2" key="1">
    <citation type="journal article" date="2019" name="Sci. Rep.">
        <title>Draft genome of Tanacetum cinerariifolium, the natural source of mosquito coil.</title>
        <authorList>
            <person name="Yamashiro T."/>
            <person name="Shiraishi A."/>
            <person name="Satake H."/>
            <person name="Nakayama K."/>
        </authorList>
    </citation>
    <scope>NUCLEOTIDE SEQUENCE</scope>
</reference>
<proteinExistence type="predicted"/>
<evidence type="ECO:0000313" key="2">
    <source>
        <dbReference type="EMBL" id="GEU82301.1"/>
    </source>
</evidence>
<evidence type="ECO:0000256" key="1">
    <source>
        <dbReference type="SAM" id="MobiDB-lite"/>
    </source>
</evidence>
<name>A0A6L2N7W2_TANCI</name>
<feature type="non-terminal residue" evidence="2">
    <location>
        <position position="1"/>
    </location>
</feature>
<feature type="region of interest" description="Disordered" evidence="1">
    <location>
        <begin position="174"/>
        <end position="209"/>
    </location>
</feature>
<gene>
    <name evidence="2" type="ORF">Tci_054279</name>
</gene>
<dbReference type="AlphaFoldDB" id="A0A6L2N7W2"/>
<protein>
    <submittedName>
        <fullName evidence="2">Uncharacterized protein</fullName>
    </submittedName>
</protein>
<accession>A0A6L2N7W2</accession>
<dbReference type="EMBL" id="BKCJ010008453">
    <property type="protein sequence ID" value="GEU82301.1"/>
    <property type="molecule type" value="Genomic_DNA"/>
</dbReference>
<sequence>VLLSVCHAALVISHDALRAMVAVRHAQLVDTESEPEGEPFKTEDLQSLGYRVPLIGDDFETVKPSGTRTDLFHSYALSDSTTSLSPDHPLTHVSPTRASFHPRTTRMTMRVQPAMSPGHSARVTKAMGFLDLTFHIRCRSSYETPSSSSSLTFLVRKRYRGTFELILDTDSERDELGDEDIEEDVSLDADDEREREKEAAPQGQQQAVSVVDTTVSEPLGLGYRAARHRTLESIKEITPSAYKVGQSSRSTLEQQGADRLHLFRCCLSPEWSSGSLPISPSSPVDHTQRLDAIPPTLIADIDKDVRELYTRSGVVRDEIFLQRYMFRSLEREQGRTVVMFGALWRPVLALKAWAGHVDTRLVDTSWYRYDNHRLIHDMLVK</sequence>